<dbReference type="OrthoDB" id="538336at2759"/>
<evidence type="ECO:0000256" key="1">
    <source>
        <dbReference type="ARBA" id="ARBA00001201"/>
    </source>
</evidence>
<evidence type="ECO:0000256" key="12">
    <source>
        <dbReference type="PIRNR" id="PIRNR000168"/>
    </source>
</evidence>
<evidence type="ECO:0000256" key="6">
    <source>
        <dbReference type="ARBA" id="ARBA00022630"/>
    </source>
</evidence>
<proteinExistence type="inferred from homology"/>
<dbReference type="InterPro" id="IPR046373">
    <property type="entry name" value="Acyl-CoA_Oxase/DH_mid-dom_sf"/>
</dbReference>
<reference evidence="18" key="1">
    <citation type="submission" date="2023-01" db="EMBL/GenBank/DDBJ databases">
        <authorList>
            <person name="Van Ghelder C."/>
            <person name="Rancurel C."/>
        </authorList>
    </citation>
    <scope>NUCLEOTIDE SEQUENCE</scope>
    <source>
        <strain evidence="18">CNCM I-4278</strain>
    </source>
</reference>
<dbReference type="Proteomes" id="UP001152607">
    <property type="component" value="Unassembled WGS sequence"/>
</dbReference>
<sequence length="661" mass="73262">MANRQTQLMTEARARGTINTTKLAGIIHGGDEIVRLRREAWSRVEAATGASETSKLPVQYALASREDLYREGLQEGKAAQDDMKRYHHTFFDVFTPRYRLSNYSPFGLTTWLIKPTLEHMATQEQKKRFQNPDWNWAYAQTELGHGTFVRGLETTASFDQARDAFVIHSPTTTSSKYWPGSLAFSASHAVVMARLLIGERDHGIHAFVVQLRDADGSLMQGIELGDIGLKSSYNQNDNGYARFDHVSIPRDNMLMARSQVSKNGIYSTLAAHPKAAYSTMLVGRVGVAQSAAFQLAQATTIAIRYSVVREQGTPAFGIQSNEVPVMHYKSQQYRLLTSLANAYAIHFATRHAEEMVKDFERRQAGGDYSTMANVHVVTAGIKAWATSVGFDGAADARKACGGHGYLSMSGLPEVVDAMDALCTLEGDNIVMFQQVARHLMKIMEGNKVDPNDSMRHTCEPIYSASQNLLDSTTQKNLFKHRATNLARRAFNSLQKSQAVGKSKSDAWNEHAMLLISAAKAHFSSIVLDQFASQIDILDAGREREVLRHLQSLFALAQITSPLSPDTASFFGPGLLHESEMEVVHQQTNVLLDTLVPEAVALTDAWDFSDASLASAIGMKDGNAYERLMSWTKQLPMNVEAAERGGMLKDVWERYIQPKAKL</sequence>
<evidence type="ECO:0000259" key="16">
    <source>
        <dbReference type="Pfam" id="PF14749"/>
    </source>
</evidence>
<dbReference type="Pfam" id="PF14749">
    <property type="entry name" value="Acyl-CoA_ox_N"/>
    <property type="match status" value="1"/>
</dbReference>
<evidence type="ECO:0000313" key="19">
    <source>
        <dbReference type="Proteomes" id="UP001152607"/>
    </source>
</evidence>
<feature type="binding site" evidence="14">
    <location>
        <position position="180"/>
    </location>
    <ligand>
        <name>FAD</name>
        <dbReference type="ChEBI" id="CHEBI:57692"/>
    </ligand>
</feature>
<evidence type="ECO:0000256" key="8">
    <source>
        <dbReference type="ARBA" id="ARBA00022832"/>
    </source>
</evidence>
<keyword evidence="6 12" id="KW-0285">Flavoprotein</keyword>
<keyword evidence="19" id="KW-1185">Reference proteome</keyword>
<feature type="binding site" evidence="14">
    <location>
        <position position="141"/>
    </location>
    <ligand>
        <name>FAD</name>
        <dbReference type="ChEBI" id="CHEBI:57692"/>
    </ligand>
</feature>
<evidence type="ECO:0000256" key="4">
    <source>
        <dbReference type="ARBA" id="ARBA00004846"/>
    </source>
</evidence>
<dbReference type="InterPro" id="IPR002655">
    <property type="entry name" value="Acyl-CoA_oxidase_C"/>
</dbReference>
<evidence type="ECO:0000256" key="14">
    <source>
        <dbReference type="PIRSR" id="PIRSR000168-2"/>
    </source>
</evidence>
<dbReference type="Gene3D" id="2.40.110.10">
    <property type="entry name" value="Butyryl-CoA Dehydrogenase, subunit A, domain 2"/>
    <property type="match status" value="1"/>
</dbReference>
<evidence type="ECO:0000256" key="2">
    <source>
        <dbReference type="ARBA" id="ARBA00001974"/>
    </source>
</evidence>
<comment type="subcellular location">
    <subcellularLocation>
        <location evidence="3">Peroxisome</location>
    </subcellularLocation>
</comment>
<dbReference type="GO" id="GO:0005777">
    <property type="term" value="C:peroxisome"/>
    <property type="evidence" value="ECO:0007669"/>
    <property type="project" value="UniProtKB-SubCell"/>
</dbReference>
<evidence type="ECO:0000256" key="9">
    <source>
        <dbReference type="ARBA" id="ARBA00023002"/>
    </source>
</evidence>
<dbReference type="Gene3D" id="1.20.140.10">
    <property type="entry name" value="Butyryl-CoA Dehydrogenase, subunit A, domain 3"/>
    <property type="match status" value="2"/>
</dbReference>
<keyword evidence="9" id="KW-0560">Oxidoreductase</keyword>
<name>A0A9W4UIX0_9PLEO</name>
<feature type="domain" description="Acyl-coenzyme A oxidase N-terminal" evidence="16">
    <location>
        <begin position="19"/>
        <end position="136"/>
    </location>
</feature>
<dbReference type="InterPro" id="IPR036250">
    <property type="entry name" value="AcylCo_DH-like_C"/>
</dbReference>
<dbReference type="FunFam" id="1.20.140.10:FF:000015">
    <property type="entry name" value="Acyl-coenzyme A oxidase"/>
    <property type="match status" value="1"/>
</dbReference>
<evidence type="ECO:0000256" key="10">
    <source>
        <dbReference type="ARBA" id="ARBA00023098"/>
    </source>
</evidence>
<comment type="cofactor">
    <cofactor evidence="2">
        <name>FAD</name>
        <dbReference type="ChEBI" id="CHEBI:57692"/>
    </cofactor>
</comment>
<dbReference type="PANTHER" id="PTHR10909:SF250">
    <property type="entry name" value="PEROXISOMAL ACYL-COENZYME A OXIDASE 1"/>
    <property type="match status" value="1"/>
</dbReference>
<comment type="caution">
    <text evidence="18">The sequence shown here is derived from an EMBL/GenBank/DDBJ whole genome shotgun (WGS) entry which is preliminary data.</text>
</comment>
<dbReference type="PANTHER" id="PTHR10909">
    <property type="entry name" value="ELECTRON TRANSPORT OXIDOREDUCTASE"/>
    <property type="match status" value="1"/>
</dbReference>
<keyword evidence="10" id="KW-0443">Lipid metabolism</keyword>
<evidence type="ECO:0000313" key="18">
    <source>
        <dbReference type="EMBL" id="CAI6336810.1"/>
    </source>
</evidence>
<dbReference type="InterPro" id="IPR029320">
    <property type="entry name" value="Acyl-CoA_ox_N"/>
</dbReference>
<dbReference type="GO" id="GO:0033540">
    <property type="term" value="P:fatty acid beta-oxidation using acyl-CoA oxidase"/>
    <property type="evidence" value="ECO:0007669"/>
    <property type="project" value="TreeGrafter"/>
</dbReference>
<dbReference type="PIRSF" id="PIRSF000168">
    <property type="entry name" value="Acyl-CoA_oxidase"/>
    <property type="match status" value="1"/>
</dbReference>
<dbReference type="Gene3D" id="1.10.540.10">
    <property type="entry name" value="Acyl-CoA dehydrogenase/oxidase, N-terminal domain"/>
    <property type="match status" value="1"/>
</dbReference>
<keyword evidence="11" id="KW-0576">Peroxisome</keyword>
<comment type="similarity">
    <text evidence="5 12">Belongs to the acyl-CoA oxidase family.</text>
</comment>
<evidence type="ECO:0000259" key="17">
    <source>
        <dbReference type="Pfam" id="PF22924"/>
    </source>
</evidence>
<dbReference type="SUPFAM" id="SSF56645">
    <property type="entry name" value="Acyl-CoA dehydrogenase NM domain-like"/>
    <property type="match status" value="1"/>
</dbReference>
<dbReference type="InterPro" id="IPR009100">
    <property type="entry name" value="AcylCoA_DH/oxidase_NM_dom_sf"/>
</dbReference>
<dbReference type="GO" id="GO:0005504">
    <property type="term" value="F:fatty acid binding"/>
    <property type="evidence" value="ECO:0007669"/>
    <property type="project" value="TreeGrafter"/>
</dbReference>
<protein>
    <recommendedName>
        <fullName evidence="12">Acyl-coenzyme A oxidase</fullName>
    </recommendedName>
</protein>
<evidence type="ECO:0000256" key="7">
    <source>
        <dbReference type="ARBA" id="ARBA00022827"/>
    </source>
</evidence>
<dbReference type="InterPro" id="IPR055060">
    <property type="entry name" value="ACOX_C_alpha1"/>
</dbReference>
<dbReference type="FunFam" id="2.40.110.10:FF:000003">
    <property type="entry name" value="Acyl-coenzyme A oxidase"/>
    <property type="match status" value="1"/>
</dbReference>
<comment type="pathway">
    <text evidence="4">Lipid metabolism; peroxisomal fatty acid beta-oxidation.</text>
</comment>
<dbReference type="InterPro" id="IPR037069">
    <property type="entry name" value="AcylCoA_DH/ox_N_sf"/>
</dbReference>
<dbReference type="InterPro" id="IPR012258">
    <property type="entry name" value="Acyl-CoA_oxidase"/>
</dbReference>
<evidence type="ECO:0000259" key="15">
    <source>
        <dbReference type="Pfam" id="PF01756"/>
    </source>
</evidence>
<dbReference type="GO" id="GO:0003997">
    <property type="term" value="F:acyl-CoA oxidase activity"/>
    <property type="evidence" value="ECO:0007669"/>
    <property type="project" value="UniProtKB-EC"/>
</dbReference>
<dbReference type="Pfam" id="PF22924">
    <property type="entry name" value="ACOX_C_alpha1"/>
    <property type="match status" value="1"/>
</dbReference>
<dbReference type="EMBL" id="CAOQHR010000007">
    <property type="protein sequence ID" value="CAI6336810.1"/>
    <property type="molecule type" value="Genomic_DNA"/>
</dbReference>
<dbReference type="AlphaFoldDB" id="A0A9W4UIX0"/>
<keyword evidence="8" id="KW-0276">Fatty acid metabolism</keyword>
<evidence type="ECO:0000256" key="13">
    <source>
        <dbReference type="PIRSR" id="PIRSR000168-1"/>
    </source>
</evidence>
<evidence type="ECO:0000256" key="5">
    <source>
        <dbReference type="ARBA" id="ARBA00006288"/>
    </source>
</evidence>
<feature type="domain" description="Acyl-CoA oxidase C-alpha1" evidence="17">
    <location>
        <begin position="277"/>
        <end position="440"/>
    </location>
</feature>
<feature type="domain" description="Acyl-CoA oxidase C-terminal" evidence="15">
    <location>
        <begin position="474"/>
        <end position="657"/>
    </location>
</feature>
<accession>A0A9W4UIX0</accession>
<feature type="active site" description="Proton acceptor" evidence="13">
    <location>
        <position position="425"/>
    </location>
</feature>
<dbReference type="SUPFAM" id="SSF47203">
    <property type="entry name" value="Acyl-CoA dehydrogenase C-terminal domain-like"/>
    <property type="match status" value="2"/>
</dbReference>
<dbReference type="Pfam" id="PF01756">
    <property type="entry name" value="ACOX"/>
    <property type="match status" value="1"/>
</dbReference>
<gene>
    <name evidence="18" type="ORF">PDIGIT_LOCUS9916</name>
</gene>
<evidence type="ECO:0000256" key="11">
    <source>
        <dbReference type="ARBA" id="ARBA00023140"/>
    </source>
</evidence>
<keyword evidence="7 12" id="KW-0274">FAD</keyword>
<dbReference type="GO" id="GO:0055088">
    <property type="term" value="P:lipid homeostasis"/>
    <property type="evidence" value="ECO:0007669"/>
    <property type="project" value="TreeGrafter"/>
</dbReference>
<dbReference type="GO" id="GO:0071949">
    <property type="term" value="F:FAD binding"/>
    <property type="evidence" value="ECO:0007669"/>
    <property type="project" value="InterPro"/>
</dbReference>
<dbReference type="FunFam" id="1.20.140.10:FF:000007">
    <property type="entry name" value="Acyl-coenzyme A oxidase"/>
    <property type="match status" value="1"/>
</dbReference>
<organism evidence="18 19">
    <name type="scientific">Periconia digitata</name>
    <dbReference type="NCBI Taxonomy" id="1303443"/>
    <lineage>
        <taxon>Eukaryota</taxon>
        <taxon>Fungi</taxon>
        <taxon>Dikarya</taxon>
        <taxon>Ascomycota</taxon>
        <taxon>Pezizomycotina</taxon>
        <taxon>Dothideomycetes</taxon>
        <taxon>Pleosporomycetidae</taxon>
        <taxon>Pleosporales</taxon>
        <taxon>Massarineae</taxon>
        <taxon>Periconiaceae</taxon>
        <taxon>Periconia</taxon>
    </lineage>
</organism>
<evidence type="ECO:0000256" key="3">
    <source>
        <dbReference type="ARBA" id="ARBA00004275"/>
    </source>
</evidence>
<comment type="catalytic activity">
    <reaction evidence="1">
        <text>a 2,3-saturated acyl-CoA + O2 = a (2E)-enoyl-CoA + H2O2</text>
        <dbReference type="Rhea" id="RHEA:38959"/>
        <dbReference type="ChEBI" id="CHEBI:15379"/>
        <dbReference type="ChEBI" id="CHEBI:16240"/>
        <dbReference type="ChEBI" id="CHEBI:58856"/>
        <dbReference type="ChEBI" id="CHEBI:65111"/>
        <dbReference type="EC" id="1.3.3.6"/>
    </reaction>
</comment>